<dbReference type="Proteomes" id="UP000611640">
    <property type="component" value="Chromosome"/>
</dbReference>
<evidence type="ECO:0000259" key="1">
    <source>
        <dbReference type="Pfam" id="PF08242"/>
    </source>
</evidence>
<protein>
    <submittedName>
        <fullName evidence="2">Type 12 methyltransferase</fullName>
    </submittedName>
</protein>
<keyword evidence="2" id="KW-0489">Methyltransferase</keyword>
<dbReference type="GO" id="GO:0032259">
    <property type="term" value="P:methylation"/>
    <property type="evidence" value="ECO:0007669"/>
    <property type="project" value="UniProtKB-KW"/>
</dbReference>
<gene>
    <name evidence="2" type="ORF">Athai_50130</name>
</gene>
<feature type="domain" description="Methyltransferase type 12" evidence="1">
    <location>
        <begin position="64"/>
        <end position="165"/>
    </location>
</feature>
<proteinExistence type="predicted"/>
<dbReference type="PANTHER" id="PTHR37886">
    <property type="entry name" value="S-ADENOSYL-L-METHIONINE-DEPENDENT METHYLTRANSFERASES SUPERFAMILY PROTEIN"/>
    <property type="match status" value="1"/>
</dbReference>
<name>A0A7R7DTJ7_9ACTN</name>
<evidence type="ECO:0000313" key="3">
    <source>
        <dbReference type="Proteomes" id="UP000611640"/>
    </source>
</evidence>
<keyword evidence="2" id="KW-0808">Transferase</keyword>
<sequence length="260" mass="30022">MTVIEHRVETERAITPDYSGKKFTEEQIANGVHRKFIGGHWDGHGQHQVEFLTERGLRPEHKFLDVGCGAFRAGRHFVDLLEPGHYYGIDANLSLIETGYEVELSDEQRTKLPTENLRANDRFDANFGVKFDYAIAQSVFTHVSLNHMRLCLNRVSRVMRPGGKFYVTFFEQPPGTKLDKITAIRKGGRPLLSEQNVFWYFRSDLQWVAGFGAWKFRYIGEWGHPNGQKMVEYTRVADSGKLGNNIKRGRRWLSRKIYPA</sequence>
<dbReference type="InterPro" id="IPR029063">
    <property type="entry name" value="SAM-dependent_MTases_sf"/>
</dbReference>
<evidence type="ECO:0000313" key="2">
    <source>
        <dbReference type="EMBL" id="BCJ37510.1"/>
    </source>
</evidence>
<dbReference type="KEGG" id="atl:Athai_50130"/>
<dbReference type="SUPFAM" id="SSF53335">
    <property type="entry name" value="S-adenosyl-L-methionine-dependent methyltransferases"/>
    <property type="match status" value="1"/>
</dbReference>
<dbReference type="CDD" id="cd02440">
    <property type="entry name" value="AdoMet_MTases"/>
    <property type="match status" value="1"/>
</dbReference>
<dbReference type="AlphaFoldDB" id="A0A7R7DTJ7"/>
<dbReference type="InterPro" id="IPR013217">
    <property type="entry name" value="Methyltransf_12"/>
</dbReference>
<accession>A0A7R7DTJ7</accession>
<dbReference type="GO" id="GO:0008168">
    <property type="term" value="F:methyltransferase activity"/>
    <property type="evidence" value="ECO:0007669"/>
    <property type="project" value="UniProtKB-KW"/>
</dbReference>
<dbReference type="Pfam" id="PF08242">
    <property type="entry name" value="Methyltransf_12"/>
    <property type="match status" value="1"/>
</dbReference>
<reference evidence="2 3" key="1">
    <citation type="submission" date="2020-08" db="EMBL/GenBank/DDBJ databases">
        <title>Whole genome shotgun sequence of Actinocatenispora thailandica NBRC 105041.</title>
        <authorList>
            <person name="Komaki H."/>
            <person name="Tamura T."/>
        </authorList>
    </citation>
    <scope>NUCLEOTIDE SEQUENCE [LARGE SCALE GENOMIC DNA]</scope>
    <source>
        <strain evidence="2 3">NBRC 105041</strain>
    </source>
</reference>
<keyword evidence="3" id="KW-1185">Reference proteome</keyword>
<dbReference type="PANTHER" id="PTHR37886:SF1">
    <property type="entry name" value="S-ADENOSYL-L-METHIONINE-DEPENDENT METHYLTRANSFERASES SUPERFAMILY PROTEIN"/>
    <property type="match status" value="1"/>
</dbReference>
<dbReference type="RefSeq" id="WP_203963708.1">
    <property type="nucleotide sequence ID" value="NZ_AP023355.1"/>
</dbReference>
<dbReference type="Gene3D" id="3.40.50.150">
    <property type="entry name" value="Vaccinia Virus protein VP39"/>
    <property type="match status" value="1"/>
</dbReference>
<dbReference type="EMBL" id="AP023355">
    <property type="protein sequence ID" value="BCJ37510.1"/>
    <property type="molecule type" value="Genomic_DNA"/>
</dbReference>
<organism evidence="2 3">
    <name type="scientific">Actinocatenispora thailandica</name>
    <dbReference type="NCBI Taxonomy" id="227318"/>
    <lineage>
        <taxon>Bacteria</taxon>
        <taxon>Bacillati</taxon>
        <taxon>Actinomycetota</taxon>
        <taxon>Actinomycetes</taxon>
        <taxon>Micromonosporales</taxon>
        <taxon>Micromonosporaceae</taxon>
        <taxon>Actinocatenispora</taxon>
    </lineage>
</organism>